<dbReference type="Gene3D" id="1.20.120.450">
    <property type="entry name" value="dinb family like domain"/>
    <property type="match status" value="1"/>
</dbReference>
<dbReference type="Gene3D" id="3.30.1050.20">
    <property type="match status" value="1"/>
</dbReference>
<dbReference type="Pfam" id="PF07398">
    <property type="entry name" value="MDMPI_C"/>
    <property type="match status" value="1"/>
</dbReference>
<dbReference type="NCBIfam" id="TIGR03083">
    <property type="entry name" value="maleylpyruvate isomerase family mycothiol-dependent enzyme"/>
    <property type="match status" value="1"/>
</dbReference>
<evidence type="ECO:0000259" key="1">
    <source>
        <dbReference type="Pfam" id="PF07398"/>
    </source>
</evidence>
<dbReference type="InterPro" id="IPR010872">
    <property type="entry name" value="MDMPI_C-term_domain"/>
</dbReference>
<sequence length="237" mass="25451">MSCVTDLTALSPALIARADHELIRTVDGLPDEAYAEPSLLPGWTRGHVIAHLTLNAEGLGGVLHGAHLGETRTMYASQEARDGDIDDLAAVEPTELRERFLASTGRFTEVLEAMAPGDWDGRFDRTPGGRSIALVNVPLMRLREVQIHHADLDAGYSAADWDEDFCAILLESLTKVATPEPFTVRPTDLDGSWRYGEGDGGPVVTGTAAALGWWLTGRGSGEGLTSDTGTLPEMEAW</sequence>
<evidence type="ECO:0000313" key="3">
    <source>
        <dbReference type="EMBL" id="CUR61921.1"/>
    </source>
</evidence>
<evidence type="ECO:0000259" key="2">
    <source>
        <dbReference type="Pfam" id="PF11716"/>
    </source>
</evidence>
<dbReference type="InterPro" id="IPR034660">
    <property type="entry name" value="DinB/YfiT-like"/>
</dbReference>
<dbReference type="InterPro" id="IPR024344">
    <property type="entry name" value="MDMPI_metal-binding"/>
</dbReference>
<name>A0A2P2CJ22_9ZZZZ</name>
<accession>A0A2P2CJ22</accession>
<protein>
    <submittedName>
        <fullName evidence="3">Uncharacterized protein</fullName>
    </submittedName>
</protein>
<gene>
    <name evidence="3" type="ORF">NOCA150221</name>
</gene>
<feature type="domain" description="Mycothiol-dependent maleylpyruvate isomerase metal-binding" evidence="2">
    <location>
        <begin position="16"/>
        <end position="152"/>
    </location>
</feature>
<dbReference type="SUPFAM" id="SSF55718">
    <property type="entry name" value="SCP-like"/>
    <property type="match status" value="1"/>
</dbReference>
<dbReference type="EMBL" id="CZKB01000025">
    <property type="protein sequence ID" value="CUR61921.1"/>
    <property type="molecule type" value="Genomic_DNA"/>
</dbReference>
<dbReference type="GO" id="GO:0046872">
    <property type="term" value="F:metal ion binding"/>
    <property type="evidence" value="ECO:0007669"/>
    <property type="project" value="InterPro"/>
</dbReference>
<dbReference type="InterPro" id="IPR036527">
    <property type="entry name" value="SCP2_sterol-bd_dom_sf"/>
</dbReference>
<dbReference type="AlphaFoldDB" id="A0A2P2CJ22"/>
<dbReference type="SUPFAM" id="SSF109854">
    <property type="entry name" value="DinB/YfiT-like putative metalloenzymes"/>
    <property type="match status" value="1"/>
</dbReference>
<feature type="domain" description="MDMPI C-terminal" evidence="1">
    <location>
        <begin position="160"/>
        <end position="234"/>
    </location>
</feature>
<reference evidence="3" key="1">
    <citation type="submission" date="2015-08" db="EMBL/GenBank/DDBJ databases">
        <authorList>
            <person name="Babu N.S."/>
            <person name="Beckwith C.J."/>
            <person name="Beseler K.G."/>
            <person name="Brison A."/>
            <person name="Carone J.V."/>
            <person name="Caskin T.P."/>
            <person name="Diamond M."/>
            <person name="Durham M.E."/>
            <person name="Foxe J.M."/>
            <person name="Go M."/>
            <person name="Henderson B.A."/>
            <person name="Jones I.B."/>
            <person name="McGettigan J.A."/>
            <person name="Micheletti S.J."/>
            <person name="Nasrallah M.E."/>
            <person name="Ortiz D."/>
            <person name="Piller C.R."/>
            <person name="Privatt S.R."/>
            <person name="Schneider S.L."/>
            <person name="Sharp S."/>
            <person name="Smith T.C."/>
            <person name="Stanton J.D."/>
            <person name="Ullery H.E."/>
            <person name="Wilson R.J."/>
            <person name="Serrano M.G."/>
            <person name="Buck G."/>
            <person name="Lee V."/>
            <person name="Wang Y."/>
            <person name="Carvalho R."/>
            <person name="Voegtly L."/>
            <person name="Shi R."/>
            <person name="Duckworth R."/>
            <person name="Johnson A."/>
            <person name="Loviza R."/>
            <person name="Walstead R."/>
            <person name="Shah Z."/>
            <person name="Kiflezghi M."/>
            <person name="Wade K."/>
            <person name="Ball S.L."/>
            <person name="Bradley K.W."/>
            <person name="Asai D.J."/>
            <person name="Bowman C.A."/>
            <person name="Russell D.A."/>
            <person name="Pope W.H."/>
            <person name="Jacobs-Sera D."/>
            <person name="Hendrix R.W."/>
            <person name="Hatfull G.F."/>
        </authorList>
    </citation>
    <scope>NUCLEOTIDE SEQUENCE</scope>
</reference>
<dbReference type="InterPro" id="IPR017517">
    <property type="entry name" value="Maleyloyr_isom"/>
</dbReference>
<dbReference type="Pfam" id="PF11716">
    <property type="entry name" value="MDMPI_N"/>
    <property type="match status" value="1"/>
</dbReference>
<proteinExistence type="predicted"/>
<organism evidence="3">
    <name type="scientific">metagenome</name>
    <dbReference type="NCBI Taxonomy" id="256318"/>
    <lineage>
        <taxon>unclassified sequences</taxon>
        <taxon>metagenomes</taxon>
    </lineage>
</organism>